<evidence type="ECO:0000313" key="2">
    <source>
        <dbReference type="Proteomes" id="UP000316280"/>
    </source>
</evidence>
<evidence type="ECO:0000313" key="1">
    <source>
        <dbReference type="EMBL" id="TRT87910.1"/>
    </source>
</evidence>
<gene>
    <name evidence="1" type="ORF">EWV63_07335</name>
</gene>
<accession>A0A552AR29</accession>
<protein>
    <submittedName>
        <fullName evidence="1">Uncharacterized protein</fullName>
    </submittedName>
</protein>
<dbReference type="Proteomes" id="UP000316280">
    <property type="component" value="Unassembled WGS sequence"/>
</dbReference>
<sequence>MKILFRETFTLLNLLFWVFSSSAFADILDIRLRKDMPYSQGKKLLVGAGWQYNSLPAYGYSETDPKVNSDCFGSVEICNSYPEIDACSGQGYCKMLFYDHFGNSLSVTTYGPLMSPELHVIGWRLYQASEKCVRAPIW</sequence>
<dbReference type="AlphaFoldDB" id="A0A552AR29"/>
<name>A0A552AR29_MICAE</name>
<organism evidence="1 2">
    <name type="scientific">Microcystis aeruginosa Ma_OC_H_19870700_S124</name>
    <dbReference type="NCBI Taxonomy" id="2486262"/>
    <lineage>
        <taxon>Bacteria</taxon>
        <taxon>Bacillati</taxon>
        <taxon>Cyanobacteriota</taxon>
        <taxon>Cyanophyceae</taxon>
        <taxon>Oscillatoriophycideae</taxon>
        <taxon>Chroococcales</taxon>
        <taxon>Microcystaceae</taxon>
        <taxon>Microcystis</taxon>
    </lineage>
</organism>
<proteinExistence type="predicted"/>
<dbReference type="EMBL" id="SFBR01000063">
    <property type="protein sequence ID" value="TRT87910.1"/>
    <property type="molecule type" value="Genomic_DNA"/>
</dbReference>
<comment type="caution">
    <text evidence="1">The sequence shown here is derived from an EMBL/GenBank/DDBJ whole genome shotgun (WGS) entry which is preliminary data.</text>
</comment>
<reference evidence="1 2" key="1">
    <citation type="submission" date="2019-01" db="EMBL/GenBank/DDBJ databases">
        <title>Coherence of Microcystis species and biogeography revealed through population genomics.</title>
        <authorList>
            <person name="Perez-Carrascal O.M."/>
            <person name="Terrat Y."/>
            <person name="Giani A."/>
            <person name="Fortin N."/>
            <person name="Tromas N."/>
            <person name="Shapiro B.J."/>
        </authorList>
    </citation>
    <scope>NUCLEOTIDE SEQUENCE [LARGE SCALE GENOMIC DNA]</scope>
    <source>
        <strain evidence="1">Ma_OC_H_19870700_S124</strain>
    </source>
</reference>